<evidence type="ECO:0000256" key="8">
    <source>
        <dbReference type="ARBA" id="ARBA00022833"/>
    </source>
</evidence>
<dbReference type="Pfam" id="PF01752">
    <property type="entry name" value="Peptidase_M9"/>
    <property type="match status" value="1"/>
</dbReference>
<evidence type="ECO:0000256" key="2">
    <source>
        <dbReference type="ARBA" id="ARBA00004613"/>
    </source>
</evidence>
<evidence type="ECO:0000313" key="11">
    <source>
        <dbReference type="Proteomes" id="UP001202831"/>
    </source>
</evidence>
<evidence type="ECO:0000256" key="1">
    <source>
        <dbReference type="ARBA" id="ARBA00001947"/>
    </source>
</evidence>
<keyword evidence="4" id="KW-0645">Protease</keyword>
<evidence type="ECO:0000256" key="4">
    <source>
        <dbReference type="ARBA" id="ARBA00022670"/>
    </source>
</evidence>
<gene>
    <name evidence="10" type="ORF">L2725_21575</name>
</gene>
<comment type="subcellular location">
    <subcellularLocation>
        <location evidence="2">Secreted</location>
    </subcellularLocation>
</comment>
<organism evidence="10 11">
    <name type="scientific">Shewanella corallii</name>
    <dbReference type="NCBI Taxonomy" id="560080"/>
    <lineage>
        <taxon>Bacteria</taxon>
        <taxon>Pseudomonadati</taxon>
        <taxon>Pseudomonadota</taxon>
        <taxon>Gammaproteobacteria</taxon>
        <taxon>Alteromonadales</taxon>
        <taxon>Shewanellaceae</taxon>
        <taxon>Shewanella</taxon>
    </lineage>
</organism>
<evidence type="ECO:0000256" key="7">
    <source>
        <dbReference type="ARBA" id="ARBA00022801"/>
    </source>
</evidence>
<evidence type="ECO:0000256" key="6">
    <source>
        <dbReference type="ARBA" id="ARBA00022729"/>
    </source>
</evidence>
<comment type="cofactor">
    <cofactor evidence="1">
        <name>Zn(2+)</name>
        <dbReference type="ChEBI" id="CHEBI:29105"/>
    </cofactor>
</comment>
<keyword evidence="8" id="KW-0862">Zinc</keyword>
<keyword evidence="7 10" id="KW-0378">Hydrolase</keyword>
<name>A0ABT0NDY2_9GAMM</name>
<reference evidence="10 11" key="1">
    <citation type="submission" date="2022-01" db="EMBL/GenBank/DDBJ databases">
        <title>Whole genome-based taxonomy of the Shewanellaceae.</title>
        <authorList>
            <person name="Martin-Rodriguez A.J."/>
        </authorList>
    </citation>
    <scope>NUCLEOTIDE SEQUENCE [LARGE SCALE GENOMIC DNA]</scope>
    <source>
        <strain evidence="10 11">DSM 21332</strain>
    </source>
</reference>
<accession>A0ABT0NDY2</accession>
<dbReference type="InterPro" id="IPR002169">
    <property type="entry name" value="Peptidase_M9A/M9B"/>
</dbReference>
<proteinExistence type="predicted"/>
<keyword evidence="11" id="KW-1185">Reference proteome</keyword>
<keyword evidence="9" id="KW-0482">Metalloprotease</keyword>
<dbReference type="EMBL" id="JAKIKT010000013">
    <property type="protein sequence ID" value="MCL2916330.1"/>
    <property type="molecule type" value="Genomic_DNA"/>
</dbReference>
<dbReference type="PRINTS" id="PR00931">
    <property type="entry name" value="MICOLLPTASE"/>
</dbReference>
<dbReference type="EC" id="3.4.24.3" evidence="10"/>
<evidence type="ECO:0000256" key="9">
    <source>
        <dbReference type="ARBA" id="ARBA00023049"/>
    </source>
</evidence>
<keyword evidence="5" id="KW-0479">Metal-binding</keyword>
<dbReference type="Gene3D" id="3.40.30.160">
    <property type="entry name" value="Collagenase ColT, N-terminal domain"/>
    <property type="match status" value="1"/>
</dbReference>
<dbReference type="GO" id="GO:0004222">
    <property type="term" value="F:metalloendopeptidase activity"/>
    <property type="evidence" value="ECO:0007669"/>
    <property type="project" value="UniProtKB-EC"/>
</dbReference>
<comment type="caution">
    <text evidence="10">The sequence shown here is derived from an EMBL/GenBank/DDBJ whole genome shotgun (WGS) entry which is preliminary data.</text>
</comment>
<keyword evidence="6" id="KW-0732">Signal</keyword>
<dbReference type="PANTHER" id="PTHR13062:SF9">
    <property type="entry name" value="MICROBIAL COLLAGENASE"/>
    <property type="match status" value="1"/>
</dbReference>
<protein>
    <submittedName>
        <fullName evidence="10">Collagenase</fullName>
        <ecNumber evidence="10">3.4.24.3</ecNumber>
    </submittedName>
</protein>
<keyword evidence="3" id="KW-0964">Secreted</keyword>
<dbReference type="Gene3D" id="1.10.390.20">
    <property type="match status" value="1"/>
</dbReference>
<dbReference type="RefSeq" id="WP_249250871.1">
    <property type="nucleotide sequence ID" value="NZ_JAKIKT010000013.1"/>
</dbReference>
<sequence>MKLNSLLLAMTLVGVTGCSHLSLPERPTPKADTLLQQDAQEYFDDGVQFDLLTARDTIYKLNQTRDPQSLDKLLYYLRAFSYYGDIKGLSEADLERLAESLLDLPQTPRLQEHFAVTLYRFFNEKTPDQVEELLPQLHHQLVQLNTMPSSTASDYALWETLRAYGFLLHLSHDHMDSDFAEVVTDEEVFEALAEFTESQVTQKSANWRLDNGYWALAMYRLALPTSEPEAEAQVDQLAAAVARTDLLQRGEDAKQSYTLGYHVNIFGKKELCQQQSDICHIPEVNEVLPNVHHCSESLFIRHQDLTPEELTISCTKLTSQEDDFHALFATGKKPVPNDHNDALQVVTFSNWTQYNAYGQLLYDISTDNGGMYIEGTPQNPDNQASFFAFRQFWIDDFAIWNLNHEYVHYLDGRYIKYAGFQHFPSHLVWWAEGMAEYIAKGNDNARTIKMLTEEIESTPSLERIFATEYKDGVDHTYRWSYLAIRFLSEHYKQDMQQAAGYLKSDYFDGYMNKLNEMAKLDSEFQQWMKDLASDARAEEQAERKINKINRYAYRDYLQPEHLQTKGLHQHF</sequence>
<evidence type="ECO:0000256" key="5">
    <source>
        <dbReference type="ARBA" id="ARBA00022723"/>
    </source>
</evidence>
<dbReference type="PROSITE" id="PS51257">
    <property type="entry name" value="PROKAR_LIPOPROTEIN"/>
    <property type="match status" value="1"/>
</dbReference>
<evidence type="ECO:0000313" key="10">
    <source>
        <dbReference type="EMBL" id="MCL2916330.1"/>
    </source>
</evidence>
<dbReference type="Proteomes" id="UP001202831">
    <property type="component" value="Unassembled WGS sequence"/>
</dbReference>
<evidence type="ECO:0000256" key="3">
    <source>
        <dbReference type="ARBA" id="ARBA00022525"/>
    </source>
</evidence>
<dbReference type="PANTHER" id="PTHR13062">
    <property type="entry name" value="COLLAGENASE"/>
    <property type="match status" value="1"/>
</dbReference>